<dbReference type="SUPFAM" id="SSF57756">
    <property type="entry name" value="Retrovirus zinc finger-like domains"/>
    <property type="match status" value="1"/>
</dbReference>
<keyword evidence="1" id="KW-0479">Metal-binding</keyword>
<keyword evidence="1" id="KW-0863">Zinc-finger</keyword>
<dbReference type="OrthoDB" id="7920740at2759"/>
<feature type="compositionally biased region" description="Polar residues" evidence="2">
    <location>
        <begin position="61"/>
        <end position="97"/>
    </location>
</feature>
<feature type="compositionally biased region" description="Basic residues" evidence="2">
    <location>
        <begin position="214"/>
        <end position="224"/>
    </location>
</feature>
<dbReference type="SMART" id="SM00343">
    <property type="entry name" value="ZnF_C2HC"/>
    <property type="match status" value="1"/>
</dbReference>
<evidence type="ECO:0000259" key="3">
    <source>
        <dbReference type="PROSITE" id="PS50158"/>
    </source>
</evidence>
<keyword evidence="1" id="KW-0862">Zinc</keyword>
<organism evidence="4 5">
    <name type="scientific">Holothuria leucospilota</name>
    <name type="common">Black long sea cucumber</name>
    <name type="synonym">Mertensiothuria leucospilota</name>
    <dbReference type="NCBI Taxonomy" id="206669"/>
    <lineage>
        <taxon>Eukaryota</taxon>
        <taxon>Metazoa</taxon>
        <taxon>Echinodermata</taxon>
        <taxon>Eleutherozoa</taxon>
        <taxon>Echinozoa</taxon>
        <taxon>Holothuroidea</taxon>
        <taxon>Aspidochirotacea</taxon>
        <taxon>Aspidochirotida</taxon>
        <taxon>Holothuriidae</taxon>
        <taxon>Holothuria</taxon>
    </lineage>
</organism>
<dbReference type="EMBL" id="JAIZAY010000006">
    <property type="protein sequence ID" value="KAJ8039815.1"/>
    <property type="molecule type" value="Genomic_DNA"/>
</dbReference>
<evidence type="ECO:0000256" key="1">
    <source>
        <dbReference type="PROSITE-ProRule" id="PRU00047"/>
    </source>
</evidence>
<dbReference type="AlphaFoldDB" id="A0A9Q1C7X4"/>
<keyword evidence="5" id="KW-1185">Reference proteome</keyword>
<comment type="caution">
    <text evidence="4">The sequence shown here is derived from an EMBL/GenBank/DDBJ whole genome shotgun (WGS) entry which is preliminary data.</text>
</comment>
<evidence type="ECO:0000313" key="4">
    <source>
        <dbReference type="EMBL" id="KAJ8039815.1"/>
    </source>
</evidence>
<dbReference type="InterPro" id="IPR001878">
    <property type="entry name" value="Znf_CCHC"/>
</dbReference>
<dbReference type="Gene3D" id="4.10.60.10">
    <property type="entry name" value="Zinc finger, CCHC-type"/>
    <property type="match status" value="1"/>
</dbReference>
<evidence type="ECO:0000256" key="2">
    <source>
        <dbReference type="SAM" id="MobiDB-lite"/>
    </source>
</evidence>
<feature type="compositionally biased region" description="Basic and acidic residues" evidence="2">
    <location>
        <begin position="113"/>
        <end position="136"/>
    </location>
</feature>
<feature type="region of interest" description="Disordered" evidence="2">
    <location>
        <begin position="52"/>
        <end position="97"/>
    </location>
</feature>
<feature type="domain" description="CCHC-type" evidence="3">
    <location>
        <begin position="212"/>
        <end position="228"/>
    </location>
</feature>
<feature type="region of interest" description="Disordered" evidence="2">
    <location>
        <begin position="113"/>
        <end position="140"/>
    </location>
</feature>
<dbReference type="PROSITE" id="PS50158">
    <property type="entry name" value="ZF_CCHC"/>
    <property type="match status" value="1"/>
</dbReference>
<accession>A0A9Q1C7X4</accession>
<sequence>MESPAAGEMFAEYGGSKSTRVGQTKWRVCEDQIWLTSRHHYAEVDGCDFWGKSSLPREEASTGSRNGVPGKQTNKGNIRWSQANERQHLSKLSPTNPFRTDVGLEWYESREQLESRKSESRRSRNFTEGETRRSDSEMNVANEELMRTASEEMKEFKLEIAELLQEVKNMQSELQILKNERTEYGSQGRQGKASPRRKFRRNRAYKKNGTLKCFKCRKPGHMKRNCPDRGGAAEKQVEQSSENDQLSGMGVTRRQ</sequence>
<evidence type="ECO:0000313" key="5">
    <source>
        <dbReference type="Proteomes" id="UP001152320"/>
    </source>
</evidence>
<name>A0A9Q1C7X4_HOLLE</name>
<dbReference type="GO" id="GO:0003676">
    <property type="term" value="F:nucleic acid binding"/>
    <property type="evidence" value="ECO:0007669"/>
    <property type="project" value="InterPro"/>
</dbReference>
<dbReference type="Proteomes" id="UP001152320">
    <property type="component" value="Chromosome 6"/>
</dbReference>
<feature type="compositionally biased region" description="Basic and acidic residues" evidence="2">
    <location>
        <begin position="225"/>
        <end position="237"/>
    </location>
</feature>
<dbReference type="Pfam" id="PF00098">
    <property type="entry name" value="zf-CCHC"/>
    <property type="match status" value="1"/>
</dbReference>
<gene>
    <name evidence="4" type="ORF">HOLleu_13934</name>
</gene>
<proteinExistence type="predicted"/>
<reference evidence="4" key="1">
    <citation type="submission" date="2021-10" db="EMBL/GenBank/DDBJ databases">
        <title>Tropical sea cucumber genome reveals ecological adaptation and Cuvierian tubules defense mechanism.</title>
        <authorList>
            <person name="Chen T."/>
        </authorList>
    </citation>
    <scope>NUCLEOTIDE SEQUENCE</scope>
    <source>
        <strain evidence="4">Nanhai2018</strain>
        <tissue evidence="4">Muscle</tissue>
    </source>
</reference>
<feature type="compositionally biased region" description="Basic residues" evidence="2">
    <location>
        <begin position="194"/>
        <end position="206"/>
    </location>
</feature>
<feature type="region of interest" description="Disordered" evidence="2">
    <location>
        <begin position="179"/>
        <end position="255"/>
    </location>
</feature>
<dbReference type="InterPro" id="IPR036875">
    <property type="entry name" value="Znf_CCHC_sf"/>
</dbReference>
<dbReference type="GO" id="GO:0008270">
    <property type="term" value="F:zinc ion binding"/>
    <property type="evidence" value="ECO:0007669"/>
    <property type="project" value="UniProtKB-KW"/>
</dbReference>
<protein>
    <recommendedName>
        <fullName evidence="3">CCHC-type domain-containing protein</fullName>
    </recommendedName>
</protein>